<reference evidence="7" key="1">
    <citation type="submission" date="2020-07" db="EMBL/GenBank/DDBJ databases">
        <title>Huge and variable diversity of episymbiotic CPR bacteria and DPANN archaea in groundwater ecosystems.</title>
        <authorList>
            <person name="He C.Y."/>
            <person name="Keren R."/>
            <person name="Whittaker M."/>
            <person name="Farag I.F."/>
            <person name="Doudna J."/>
            <person name="Cate J.H.D."/>
            <person name="Banfield J.F."/>
        </authorList>
    </citation>
    <scope>NUCLEOTIDE SEQUENCE</scope>
    <source>
        <strain evidence="7">NC_groundwater_1818_Pr3_B-0.1um_66_35</strain>
    </source>
</reference>
<protein>
    <submittedName>
        <fullName evidence="7">MFS transporter</fullName>
    </submittedName>
</protein>
<evidence type="ECO:0000256" key="3">
    <source>
        <dbReference type="ARBA" id="ARBA00022989"/>
    </source>
</evidence>
<sequence length="428" mass="45768">MTTQPQGWTAWRIVALLAFLNLVNFLDKVVIGLVAVPMMDELKIAPAQFGIIGGCFFWGFAVAGIVGGFVADRVKAKWMIAAMALCWAVLQIPIAYTSSIGAVIACRFLLGVTEGPNWPVSIHALYKWFPDRMRSLPVFALGLGGSIGLMTAGIIIPLVTATWGWRANFVLLGMIGMAWLLFWLPLGKEGPIDSSREVGSAERKPHRLIFTDPTLWSCIFTHFACYWSIALTVTWTTVYLQKGLGYDALTAGRMFSLNVALSMMLSLAITWLSQRLMQRNVPSRISRGLVTAIAAVLAACCFASMMISEIPAFVRVVLIGLGGGFAQTILYTGPAIVGEIAPAPQRASILAVDNSLASLAGIIAPIATGYLVQYSGIDPAAGYEAAFAMTGALFAVASAACFAFLHPLKSSRRIQAGAALPQTRVIGG</sequence>
<feature type="transmembrane region" description="Helical" evidence="5">
    <location>
        <begin position="138"/>
        <end position="159"/>
    </location>
</feature>
<dbReference type="InterPro" id="IPR036259">
    <property type="entry name" value="MFS_trans_sf"/>
</dbReference>
<dbReference type="PANTHER" id="PTHR11662:SF450">
    <property type="entry name" value="BLR1003 PROTEIN"/>
    <property type="match status" value="1"/>
</dbReference>
<keyword evidence="3 5" id="KW-1133">Transmembrane helix</keyword>
<dbReference type="Gene3D" id="1.20.1250.20">
    <property type="entry name" value="MFS general substrate transporter like domains"/>
    <property type="match status" value="2"/>
</dbReference>
<dbReference type="InterPro" id="IPR050382">
    <property type="entry name" value="MFS_Na/Anion_cotransporter"/>
</dbReference>
<dbReference type="SUPFAM" id="SSF103473">
    <property type="entry name" value="MFS general substrate transporter"/>
    <property type="match status" value="1"/>
</dbReference>
<dbReference type="PANTHER" id="PTHR11662">
    <property type="entry name" value="SOLUTE CARRIER FAMILY 17"/>
    <property type="match status" value="1"/>
</dbReference>
<evidence type="ECO:0000256" key="4">
    <source>
        <dbReference type="ARBA" id="ARBA00023136"/>
    </source>
</evidence>
<dbReference type="AlphaFoldDB" id="A0A933S0S3"/>
<feature type="transmembrane region" description="Helical" evidence="5">
    <location>
        <begin position="214"/>
        <end position="235"/>
    </location>
</feature>
<dbReference type="InterPro" id="IPR011701">
    <property type="entry name" value="MFS"/>
</dbReference>
<name>A0A933S0S3_RHOPL</name>
<comment type="subcellular location">
    <subcellularLocation>
        <location evidence="1">Membrane</location>
        <topology evidence="1">Multi-pass membrane protein</topology>
    </subcellularLocation>
</comment>
<dbReference type="GO" id="GO:0022857">
    <property type="term" value="F:transmembrane transporter activity"/>
    <property type="evidence" value="ECO:0007669"/>
    <property type="project" value="InterPro"/>
</dbReference>
<feature type="domain" description="Major facilitator superfamily (MFS) profile" evidence="6">
    <location>
        <begin position="13"/>
        <end position="409"/>
    </location>
</feature>
<dbReference type="PROSITE" id="PS50850">
    <property type="entry name" value="MFS"/>
    <property type="match status" value="1"/>
</dbReference>
<evidence type="ECO:0000313" key="7">
    <source>
        <dbReference type="EMBL" id="MBI5132013.1"/>
    </source>
</evidence>
<organism evidence="7 8">
    <name type="scientific">Rhodopseudomonas palustris</name>
    <dbReference type="NCBI Taxonomy" id="1076"/>
    <lineage>
        <taxon>Bacteria</taxon>
        <taxon>Pseudomonadati</taxon>
        <taxon>Pseudomonadota</taxon>
        <taxon>Alphaproteobacteria</taxon>
        <taxon>Hyphomicrobiales</taxon>
        <taxon>Nitrobacteraceae</taxon>
        <taxon>Rhodopseudomonas</taxon>
    </lineage>
</organism>
<feature type="transmembrane region" description="Helical" evidence="5">
    <location>
        <begin position="47"/>
        <end position="71"/>
    </location>
</feature>
<feature type="transmembrane region" description="Helical" evidence="5">
    <location>
        <begin position="165"/>
        <end position="186"/>
    </location>
</feature>
<feature type="transmembrane region" description="Helical" evidence="5">
    <location>
        <begin position="349"/>
        <end position="373"/>
    </location>
</feature>
<accession>A0A933S0S3</accession>
<dbReference type="InterPro" id="IPR020846">
    <property type="entry name" value="MFS_dom"/>
</dbReference>
<feature type="transmembrane region" description="Helical" evidence="5">
    <location>
        <begin position="255"/>
        <end position="273"/>
    </location>
</feature>
<comment type="caution">
    <text evidence="7">The sequence shown here is derived from an EMBL/GenBank/DDBJ whole genome shotgun (WGS) entry which is preliminary data.</text>
</comment>
<feature type="transmembrane region" description="Helical" evidence="5">
    <location>
        <begin position="102"/>
        <end position="126"/>
    </location>
</feature>
<feature type="transmembrane region" description="Helical" evidence="5">
    <location>
        <begin position="285"/>
        <end position="307"/>
    </location>
</feature>
<feature type="transmembrane region" description="Helical" evidence="5">
    <location>
        <begin position="78"/>
        <end position="96"/>
    </location>
</feature>
<keyword evidence="4 5" id="KW-0472">Membrane</keyword>
<feature type="transmembrane region" description="Helical" evidence="5">
    <location>
        <begin position="12"/>
        <end position="35"/>
    </location>
</feature>
<evidence type="ECO:0000259" key="6">
    <source>
        <dbReference type="PROSITE" id="PS50850"/>
    </source>
</evidence>
<dbReference type="CDD" id="cd17319">
    <property type="entry name" value="MFS_ExuT_GudP_like"/>
    <property type="match status" value="1"/>
</dbReference>
<dbReference type="EMBL" id="JACRJB010000062">
    <property type="protein sequence ID" value="MBI5132013.1"/>
    <property type="molecule type" value="Genomic_DNA"/>
</dbReference>
<feature type="transmembrane region" description="Helical" evidence="5">
    <location>
        <begin position="313"/>
        <end position="337"/>
    </location>
</feature>
<dbReference type="Pfam" id="PF07690">
    <property type="entry name" value="MFS_1"/>
    <property type="match status" value="1"/>
</dbReference>
<proteinExistence type="predicted"/>
<evidence type="ECO:0000256" key="5">
    <source>
        <dbReference type="SAM" id="Phobius"/>
    </source>
</evidence>
<gene>
    <name evidence="7" type="ORF">HZA66_21435</name>
</gene>
<dbReference type="GO" id="GO:0016020">
    <property type="term" value="C:membrane"/>
    <property type="evidence" value="ECO:0007669"/>
    <property type="project" value="UniProtKB-SubCell"/>
</dbReference>
<evidence type="ECO:0000256" key="2">
    <source>
        <dbReference type="ARBA" id="ARBA00022692"/>
    </source>
</evidence>
<evidence type="ECO:0000256" key="1">
    <source>
        <dbReference type="ARBA" id="ARBA00004141"/>
    </source>
</evidence>
<dbReference type="Proteomes" id="UP000782519">
    <property type="component" value="Unassembled WGS sequence"/>
</dbReference>
<evidence type="ECO:0000313" key="8">
    <source>
        <dbReference type="Proteomes" id="UP000782519"/>
    </source>
</evidence>
<feature type="transmembrane region" description="Helical" evidence="5">
    <location>
        <begin position="385"/>
        <end position="405"/>
    </location>
</feature>
<keyword evidence="2 5" id="KW-0812">Transmembrane</keyword>